<dbReference type="InterPro" id="IPR036779">
    <property type="entry name" value="LysM_dom_sf"/>
</dbReference>
<evidence type="ECO:0000313" key="4">
    <source>
        <dbReference type="EMBL" id="PJA12186.1"/>
    </source>
</evidence>
<dbReference type="CDD" id="cd00118">
    <property type="entry name" value="LysM"/>
    <property type="match status" value="2"/>
</dbReference>
<feature type="domain" description="LysM" evidence="3">
    <location>
        <begin position="211"/>
        <end position="255"/>
    </location>
</feature>
<keyword evidence="1" id="KW-0732">Signal</keyword>
<comment type="caution">
    <text evidence="4">The sequence shown here is derived from an EMBL/GenBank/DDBJ whole genome shotgun (WGS) entry which is preliminary data.</text>
</comment>
<evidence type="ECO:0000259" key="3">
    <source>
        <dbReference type="PROSITE" id="PS51782"/>
    </source>
</evidence>
<sequence>MSEEQLVGSDVNALLHAKKQSKFFSRTQTVDSYGVGLFITQFLGWIVSKILAIVSFFLSMLVGIEKVLINLRVDTLQLFYWGRGNVFALFLQAISVFVLLAMGFSFIVGQGIQNRIVGKYDIASPALVYASSADTVIEAGSLITSMPKELKRSDTIEYVVTYDDTLGGKVLDNIAKDFEITADSIRWANNFSKTVQPKPGTKIKIPPLAGSLYTVLAGDTLDSLSSRFKIDKQTLAETNFLLPPYALKAGQAIFLVNTAPVVTVKKSTTTKRSSLLIYGSRGGTFTPPSGAKFLGWPVPSSGSVSRCFLSYHDGIDIYAARGGNPPIVAAAAGRVISAGYKCDGFRCGFAWRVEIDHGNGFTTLYGHLNGGSGKGIAKGLGIGDTVVKGQEIGYMGSSGWAYGTHLHFRLAYQGTVINPAPYMIDSKGCR</sequence>
<keyword evidence="2" id="KW-1133">Transmembrane helix</keyword>
<proteinExistence type="predicted"/>
<dbReference type="InterPro" id="IPR018392">
    <property type="entry name" value="LysM"/>
</dbReference>
<dbReference type="GO" id="GO:0004222">
    <property type="term" value="F:metalloendopeptidase activity"/>
    <property type="evidence" value="ECO:0007669"/>
    <property type="project" value="TreeGrafter"/>
</dbReference>
<dbReference type="EMBL" id="PFQB01000123">
    <property type="protein sequence ID" value="PJA12186.1"/>
    <property type="molecule type" value="Genomic_DNA"/>
</dbReference>
<feature type="domain" description="LysM" evidence="3">
    <location>
        <begin position="156"/>
        <end position="205"/>
    </location>
</feature>
<dbReference type="PANTHER" id="PTHR21666">
    <property type="entry name" value="PEPTIDASE-RELATED"/>
    <property type="match status" value="1"/>
</dbReference>
<evidence type="ECO:0000256" key="2">
    <source>
        <dbReference type="SAM" id="Phobius"/>
    </source>
</evidence>
<dbReference type="InterPro" id="IPR011055">
    <property type="entry name" value="Dup_hybrid_motif"/>
</dbReference>
<keyword evidence="2" id="KW-0472">Membrane</keyword>
<keyword evidence="2" id="KW-0812">Transmembrane</keyword>
<accession>A0A2M7W0L9</accession>
<name>A0A2M7W0L9_9BACT</name>
<protein>
    <recommendedName>
        <fullName evidence="3">LysM domain-containing protein</fullName>
    </recommendedName>
</protein>
<dbReference type="SUPFAM" id="SSF51261">
    <property type="entry name" value="Duplicated hybrid motif"/>
    <property type="match status" value="1"/>
</dbReference>
<dbReference type="AlphaFoldDB" id="A0A2M7W0L9"/>
<dbReference type="InterPro" id="IPR016047">
    <property type="entry name" value="M23ase_b-sheet_dom"/>
</dbReference>
<dbReference type="Gene3D" id="2.70.70.10">
    <property type="entry name" value="Glucose Permease (Domain IIA)"/>
    <property type="match status" value="1"/>
</dbReference>
<dbReference type="Proteomes" id="UP000228952">
    <property type="component" value="Unassembled WGS sequence"/>
</dbReference>
<organism evidence="4 5">
    <name type="scientific">Candidatus Dojkabacteria bacterium CG_4_10_14_0_2_um_filter_Dojkabacteria_WS6_41_15</name>
    <dbReference type="NCBI Taxonomy" id="2014249"/>
    <lineage>
        <taxon>Bacteria</taxon>
        <taxon>Candidatus Dojkabacteria</taxon>
    </lineage>
</organism>
<dbReference type="Pfam" id="PF01551">
    <property type="entry name" value="Peptidase_M23"/>
    <property type="match status" value="1"/>
</dbReference>
<feature type="transmembrane region" description="Helical" evidence="2">
    <location>
        <begin position="85"/>
        <end position="108"/>
    </location>
</feature>
<evidence type="ECO:0000256" key="1">
    <source>
        <dbReference type="ARBA" id="ARBA00022729"/>
    </source>
</evidence>
<gene>
    <name evidence="4" type="ORF">COX64_04970</name>
</gene>
<dbReference type="InterPro" id="IPR050570">
    <property type="entry name" value="Cell_wall_metabolism_enzyme"/>
</dbReference>
<feature type="transmembrane region" description="Helical" evidence="2">
    <location>
        <begin position="42"/>
        <end position="64"/>
    </location>
</feature>
<dbReference type="PANTHER" id="PTHR21666:SF289">
    <property type="entry name" value="L-ALA--D-GLU ENDOPEPTIDASE"/>
    <property type="match status" value="1"/>
</dbReference>
<evidence type="ECO:0000313" key="5">
    <source>
        <dbReference type="Proteomes" id="UP000228952"/>
    </source>
</evidence>
<dbReference type="SMART" id="SM00257">
    <property type="entry name" value="LysM"/>
    <property type="match status" value="2"/>
</dbReference>
<reference evidence="5" key="1">
    <citation type="submission" date="2017-09" db="EMBL/GenBank/DDBJ databases">
        <title>Depth-based differentiation of microbial function through sediment-hosted aquifers and enrichment of novel symbionts in the deep terrestrial subsurface.</title>
        <authorList>
            <person name="Probst A.J."/>
            <person name="Ladd B."/>
            <person name="Jarett J.K."/>
            <person name="Geller-Mcgrath D.E."/>
            <person name="Sieber C.M.K."/>
            <person name="Emerson J.B."/>
            <person name="Anantharaman K."/>
            <person name="Thomas B.C."/>
            <person name="Malmstrom R."/>
            <person name="Stieglmeier M."/>
            <person name="Klingl A."/>
            <person name="Woyke T."/>
            <person name="Ryan C.M."/>
            <person name="Banfield J.F."/>
        </authorList>
    </citation>
    <scope>NUCLEOTIDE SEQUENCE [LARGE SCALE GENOMIC DNA]</scope>
</reference>
<dbReference type="CDD" id="cd12797">
    <property type="entry name" value="M23_peptidase"/>
    <property type="match status" value="1"/>
</dbReference>
<dbReference type="Gene3D" id="3.10.350.10">
    <property type="entry name" value="LysM domain"/>
    <property type="match status" value="2"/>
</dbReference>
<dbReference type="PROSITE" id="PS51782">
    <property type="entry name" value="LYSM"/>
    <property type="match status" value="2"/>
</dbReference>
<dbReference type="Pfam" id="PF01476">
    <property type="entry name" value="LysM"/>
    <property type="match status" value="2"/>
</dbReference>